<feature type="chain" id="PRO_5007859312" description="Secreted protein" evidence="1">
    <location>
        <begin position="22"/>
        <end position="97"/>
    </location>
</feature>
<evidence type="ECO:0008006" key="4">
    <source>
        <dbReference type="Google" id="ProtNLM"/>
    </source>
</evidence>
<protein>
    <recommendedName>
        <fullName evidence="4">Secreted protein</fullName>
    </recommendedName>
</protein>
<dbReference type="Proteomes" id="UP000076871">
    <property type="component" value="Unassembled WGS sequence"/>
</dbReference>
<proteinExistence type="predicted"/>
<dbReference type="InParanoid" id="A0A165IIM4"/>
<evidence type="ECO:0000313" key="2">
    <source>
        <dbReference type="EMBL" id="KZT13127.1"/>
    </source>
</evidence>
<accession>A0A165IIM4</accession>
<keyword evidence="3" id="KW-1185">Reference proteome</keyword>
<reference evidence="2 3" key="1">
    <citation type="journal article" date="2016" name="Mol. Biol. Evol.">
        <title>Comparative Genomics of Early-Diverging Mushroom-Forming Fungi Provides Insights into the Origins of Lignocellulose Decay Capabilities.</title>
        <authorList>
            <person name="Nagy L.G."/>
            <person name="Riley R."/>
            <person name="Tritt A."/>
            <person name="Adam C."/>
            <person name="Daum C."/>
            <person name="Floudas D."/>
            <person name="Sun H."/>
            <person name="Yadav J.S."/>
            <person name="Pangilinan J."/>
            <person name="Larsson K.H."/>
            <person name="Matsuura K."/>
            <person name="Barry K."/>
            <person name="Labutti K."/>
            <person name="Kuo R."/>
            <person name="Ohm R.A."/>
            <person name="Bhattacharya S.S."/>
            <person name="Shirouzu T."/>
            <person name="Yoshinaga Y."/>
            <person name="Martin F.M."/>
            <person name="Grigoriev I.V."/>
            <person name="Hibbett D.S."/>
        </authorList>
    </citation>
    <scope>NUCLEOTIDE SEQUENCE [LARGE SCALE GENOMIC DNA]</scope>
    <source>
        <strain evidence="2 3">93-53</strain>
    </source>
</reference>
<keyword evidence="1" id="KW-0732">Signal</keyword>
<name>A0A165IIM4_9APHY</name>
<sequence>MKRLSVLMLASLPLRLPPCDCVSTSSSTIPHTVLRNGNKRFGGATDQRFDGQSLSSCRGLPVSITDISSPSLMTLTTHSVPAKLRWGDMPRAASLLA</sequence>
<dbReference type="EMBL" id="KV427605">
    <property type="protein sequence ID" value="KZT13127.1"/>
    <property type="molecule type" value="Genomic_DNA"/>
</dbReference>
<dbReference type="GeneID" id="63824657"/>
<feature type="signal peptide" evidence="1">
    <location>
        <begin position="1"/>
        <end position="21"/>
    </location>
</feature>
<evidence type="ECO:0000313" key="3">
    <source>
        <dbReference type="Proteomes" id="UP000076871"/>
    </source>
</evidence>
<organism evidence="2 3">
    <name type="scientific">Laetiporus sulphureus 93-53</name>
    <dbReference type="NCBI Taxonomy" id="1314785"/>
    <lineage>
        <taxon>Eukaryota</taxon>
        <taxon>Fungi</taxon>
        <taxon>Dikarya</taxon>
        <taxon>Basidiomycota</taxon>
        <taxon>Agaricomycotina</taxon>
        <taxon>Agaricomycetes</taxon>
        <taxon>Polyporales</taxon>
        <taxon>Laetiporus</taxon>
    </lineage>
</organism>
<gene>
    <name evidence="2" type="ORF">LAESUDRAFT_719444</name>
</gene>
<dbReference type="RefSeq" id="XP_040770637.1">
    <property type="nucleotide sequence ID" value="XM_040907628.1"/>
</dbReference>
<evidence type="ECO:0000256" key="1">
    <source>
        <dbReference type="SAM" id="SignalP"/>
    </source>
</evidence>
<dbReference type="AlphaFoldDB" id="A0A165IIM4"/>